<dbReference type="EMBL" id="JAGRRH010000092">
    <property type="protein sequence ID" value="KAG7337191.1"/>
    <property type="molecule type" value="Genomic_DNA"/>
</dbReference>
<gene>
    <name evidence="2" type="ORF">IV203_017396</name>
    <name evidence="1" type="ORF">IV203_017581</name>
</gene>
<reference evidence="1" key="2">
    <citation type="submission" date="2021-04" db="EMBL/GenBank/DDBJ databases">
        <authorList>
            <person name="Podell S."/>
        </authorList>
    </citation>
    <scope>NUCLEOTIDE SEQUENCE</scope>
    <source>
        <strain evidence="1">Hildebrandi</strain>
    </source>
</reference>
<dbReference type="EMBL" id="JAGRRH010000020">
    <property type="protein sequence ID" value="KAG7348691.1"/>
    <property type="molecule type" value="Genomic_DNA"/>
</dbReference>
<keyword evidence="3" id="KW-1185">Reference proteome</keyword>
<evidence type="ECO:0000313" key="1">
    <source>
        <dbReference type="EMBL" id="KAG7337191.1"/>
    </source>
</evidence>
<comment type="caution">
    <text evidence="1">The sequence shown here is derived from an EMBL/GenBank/DDBJ whole genome shotgun (WGS) entry which is preliminary data.</text>
</comment>
<evidence type="ECO:0000313" key="3">
    <source>
        <dbReference type="Proteomes" id="UP000693970"/>
    </source>
</evidence>
<organism evidence="1 3">
    <name type="scientific">Nitzschia inconspicua</name>
    <dbReference type="NCBI Taxonomy" id="303405"/>
    <lineage>
        <taxon>Eukaryota</taxon>
        <taxon>Sar</taxon>
        <taxon>Stramenopiles</taxon>
        <taxon>Ochrophyta</taxon>
        <taxon>Bacillariophyta</taxon>
        <taxon>Bacillariophyceae</taxon>
        <taxon>Bacillariophycidae</taxon>
        <taxon>Bacillariales</taxon>
        <taxon>Bacillariaceae</taxon>
        <taxon>Nitzschia</taxon>
    </lineage>
</organism>
<evidence type="ECO:0000313" key="2">
    <source>
        <dbReference type="EMBL" id="KAG7348691.1"/>
    </source>
</evidence>
<sequence length="138" mass="15597">MCLLSDKDPTRVFMNMLNASERISTIMVNELGGPIPLIRMVETAAKDDPQADKSVLRDEAWKGLLAYLFIDRADPKRYGHVVKELRTMCAVGQQNRFPDTLERAISMLNAQGKNGPYFDSQTHKSTHIHTHTHKCENG</sequence>
<protein>
    <submittedName>
        <fullName evidence="1">Uncharacterized protein</fullName>
    </submittedName>
</protein>
<dbReference type="Proteomes" id="UP000693970">
    <property type="component" value="Unassembled WGS sequence"/>
</dbReference>
<reference evidence="1" key="1">
    <citation type="journal article" date="2021" name="Sci. Rep.">
        <title>Diploid genomic architecture of Nitzschia inconspicua, an elite biomass production diatom.</title>
        <authorList>
            <person name="Oliver A."/>
            <person name="Podell S."/>
            <person name="Pinowska A."/>
            <person name="Traller J.C."/>
            <person name="Smith S.R."/>
            <person name="McClure R."/>
            <person name="Beliaev A."/>
            <person name="Bohutskyi P."/>
            <person name="Hill E.A."/>
            <person name="Rabines A."/>
            <person name="Zheng H."/>
            <person name="Allen L.Z."/>
            <person name="Kuo A."/>
            <person name="Grigoriev I.V."/>
            <person name="Allen A.E."/>
            <person name="Hazlebeck D."/>
            <person name="Allen E.E."/>
        </authorList>
    </citation>
    <scope>NUCLEOTIDE SEQUENCE</scope>
    <source>
        <strain evidence="1">Hildebrandi</strain>
    </source>
</reference>
<dbReference type="AlphaFoldDB" id="A0A9K3K4Z2"/>
<accession>A0A9K3K4Z2</accession>
<proteinExistence type="predicted"/>
<name>A0A9K3K4Z2_9STRA</name>